<dbReference type="GO" id="GO:0042102">
    <property type="term" value="P:positive regulation of T cell proliferation"/>
    <property type="evidence" value="ECO:0007669"/>
    <property type="project" value="TreeGrafter"/>
</dbReference>
<evidence type="ECO:0000256" key="8">
    <source>
        <dbReference type="ARBA" id="ARBA00023170"/>
    </source>
</evidence>
<feature type="transmembrane region" description="Helical" evidence="11">
    <location>
        <begin position="137"/>
        <end position="157"/>
    </location>
</feature>
<dbReference type="AlphaFoldDB" id="A0A672Q6H5"/>
<keyword evidence="2" id="KW-1003">Cell membrane</keyword>
<keyword evidence="4 12" id="KW-0732">Signal</keyword>
<evidence type="ECO:0000256" key="7">
    <source>
        <dbReference type="ARBA" id="ARBA00023157"/>
    </source>
</evidence>
<dbReference type="InParanoid" id="A0A672Q6H5"/>
<dbReference type="InterPro" id="IPR013783">
    <property type="entry name" value="Ig-like_fold"/>
</dbReference>
<accession>A0A672Q6H5</accession>
<dbReference type="InterPro" id="IPR051713">
    <property type="entry name" value="T-cell_Activation_Regulation"/>
</dbReference>
<dbReference type="Gene3D" id="2.60.40.10">
    <property type="entry name" value="Immunoglobulins"/>
    <property type="match status" value="1"/>
</dbReference>
<dbReference type="InterPro" id="IPR036179">
    <property type="entry name" value="Ig-like_dom_sf"/>
</dbReference>
<dbReference type="Proteomes" id="UP000472262">
    <property type="component" value="Unassembled WGS sequence"/>
</dbReference>
<evidence type="ECO:0000256" key="1">
    <source>
        <dbReference type="ARBA" id="ARBA00004251"/>
    </source>
</evidence>
<name>A0A672Q6H5_SINGR</name>
<keyword evidence="6 11" id="KW-0472">Membrane</keyword>
<feature type="signal peptide" evidence="12">
    <location>
        <begin position="1"/>
        <end position="21"/>
    </location>
</feature>
<evidence type="ECO:0000256" key="6">
    <source>
        <dbReference type="ARBA" id="ARBA00023136"/>
    </source>
</evidence>
<evidence type="ECO:0000256" key="2">
    <source>
        <dbReference type="ARBA" id="ARBA00022475"/>
    </source>
</evidence>
<keyword evidence="3 11" id="KW-0812">Transmembrane</keyword>
<evidence type="ECO:0000256" key="10">
    <source>
        <dbReference type="ARBA" id="ARBA00023319"/>
    </source>
</evidence>
<keyword evidence="8" id="KW-0675">Receptor</keyword>
<dbReference type="PANTHER" id="PTHR25466:SF14">
    <property type="entry name" value="BUTYROPHILIN SUBFAMILY 2 MEMBER A2-LIKE-RELATED"/>
    <property type="match status" value="1"/>
</dbReference>
<evidence type="ECO:0000313" key="13">
    <source>
        <dbReference type="Ensembl" id="ENSSGRP00000069392.1"/>
    </source>
</evidence>
<dbReference type="GO" id="GO:0071222">
    <property type="term" value="P:cellular response to lipopolysaccharide"/>
    <property type="evidence" value="ECO:0007669"/>
    <property type="project" value="TreeGrafter"/>
</dbReference>
<keyword evidence="10" id="KW-0393">Immunoglobulin domain</keyword>
<keyword evidence="14" id="KW-1185">Reference proteome</keyword>
<dbReference type="PANTHER" id="PTHR25466">
    <property type="entry name" value="T-LYMPHOCYTE ACTIVATION ANTIGEN"/>
    <property type="match status" value="1"/>
</dbReference>
<dbReference type="GO" id="GO:0009897">
    <property type="term" value="C:external side of plasma membrane"/>
    <property type="evidence" value="ECO:0007669"/>
    <property type="project" value="TreeGrafter"/>
</dbReference>
<comment type="subcellular location">
    <subcellularLocation>
        <location evidence="1">Cell membrane</location>
        <topology evidence="1">Single-pass type I membrane protein</topology>
    </subcellularLocation>
</comment>
<evidence type="ECO:0000256" key="9">
    <source>
        <dbReference type="ARBA" id="ARBA00023180"/>
    </source>
</evidence>
<keyword evidence="5 11" id="KW-1133">Transmembrane helix</keyword>
<dbReference type="GO" id="GO:0031295">
    <property type="term" value="P:T cell costimulation"/>
    <property type="evidence" value="ECO:0007669"/>
    <property type="project" value="TreeGrafter"/>
</dbReference>
<reference evidence="13" key="2">
    <citation type="submission" date="2025-09" db="UniProtKB">
        <authorList>
            <consortium name="Ensembl"/>
        </authorList>
    </citation>
    <scope>IDENTIFICATION</scope>
</reference>
<evidence type="ECO:0000256" key="4">
    <source>
        <dbReference type="ARBA" id="ARBA00022729"/>
    </source>
</evidence>
<reference evidence="13" key="1">
    <citation type="submission" date="2025-08" db="UniProtKB">
        <authorList>
            <consortium name="Ensembl"/>
        </authorList>
    </citation>
    <scope>IDENTIFICATION</scope>
</reference>
<dbReference type="Ensembl" id="ENSSGRT00000073945.1">
    <property type="protein sequence ID" value="ENSSGRP00000069392.1"/>
    <property type="gene ID" value="ENSSGRG00000035525.1"/>
</dbReference>
<keyword evidence="7" id="KW-1015">Disulfide bond</keyword>
<dbReference type="SUPFAM" id="SSF48726">
    <property type="entry name" value="Immunoglobulin"/>
    <property type="match status" value="1"/>
</dbReference>
<evidence type="ECO:0008006" key="15">
    <source>
        <dbReference type="Google" id="ProtNLM"/>
    </source>
</evidence>
<organism evidence="13 14">
    <name type="scientific">Sinocyclocheilus grahami</name>
    <name type="common">Dianchi golden-line fish</name>
    <name type="synonym">Barbus grahami</name>
    <dbReference type="NCBI Taxonomy" id="75366"/>
    <lineage>
        <taxon>Eukaryota</taxon>
        <taxon>Metazoa</taxon>
        <taxon>Chordata</taxon>
        <taxon>Craniata</taxon>
        <taxon>Vertebrata</taxon>
        <taxon>Euteleostomi</taxon>
        <taxon>Actinopterygii</taxon>
        <taxon>Neopterygii</taxon>
        <taxon>Teleostei</taxon>
        <taxon>Ostariophysi</taxon>
        <taxon>Cypriniformes</taxon>
        <taxon>Cyprinidae</taxon>
        <taxon>Cyprininae</taxon>
        <taxon>Sinocyclocheilus</taxon>
    </lineage>
</organism>
<keyword evidence="9" id="KW-0325">Glycoprotein</keyword>
<evidence type="ECO:0000256" key="12">
    <source>
        <dbReference type="SAM" id="SignalP"/>
    </source>
</evidence>
<evidence type="ECO:0000313" key="14">
    <source>
        <dbReference type="Proteomes" id="UP000472262"/>
    </source>
</evidence>
<dbReference type="GO" id="GO:0042130">
    <property type="term" value="P:negative regulation of T cell proliferation"/>
    <property type="evidence" value="ECO:0007669"/>
    <property type="project" value="TreeGrafter"/>
</dbReference>
<dbReference type="GO" id="GO:0006955">
    <property type="term" value="P:immune response"/>
    <property type="evidence" value="ECO:0007669"/>
    <property type="project" value="TreeGrafter"/>
</dbReference>
<evidence type="ECO:0000256" key="11">
    <source>
        <dbReference type="SAM" id="Phobius"/>
    </source>
</evidence>
<feature type="chain" id="PRO_5025608964" description="Immunoglobulin V-set domain-containing protein" evidence="12">
    <location>
        <begin position="22"/>
        <end position="159"/>
    </location>
</feature>
<evidence type="ECO:0000256" key="5">
    <source>
        <dbReference type="ARBA" id="ARBA00022989"/>
    </source>
</evidence>
<dbReference type="GO" id="GO:0007166">
    <property type="term" value="P:cell surface receptor signaling pathway"/>
    <property type="evidence" value="ECO:0007669"/>
    <property type="project" value="TreeGrafter"/>
</dbReference>
<sequence>RQNICLTNCLMFIITWETSISALFFSYELNSLRSNLEISRWTPETRTDQDCVLPCVFEAVGDETIYWFRQNVPIHSSKQGSGQLDHPNQGHKGRTSLFTEMISSGNASLHIQKLTHRTGGSTGALSPSRWKVGCHKVLFKSLATINLIILLHIGSVVTM</sequence>
<proteinExistence type="predicted"/>
<protein>
    <recommendedName>
        <fullName evidence="15">Immunoglobulin V-set domain-containing protein</fullName>
    </recommendedName>
</protein>
<evidence type="ECO:0000256" key="3">
    <source>
        <dbReference type="ARBA" id="ARBA00022692"/>
    </source>
</evidence>